<reference evidence="1 2" key="1">
    <citation type="submission" date="2019-03" db="EMBL/GenBank/DDBJ databases">
        <title>First draft genome of Liparis tanakae, snailfish: a comprehensive survey of snailfish specific genes.</title>
        <authorList>
            <person name="Kim W."/>
            <person name="Song I."/>
            <person name="Jeong J.-H."/>
            <person name="Kim D."/>
            <person name="Kim S."/>
            <person name="Ryu S."/>
            <person name="Song J.Y."/>
            <person name="Lee S.K."/>
        </authorList>
    </citation>
    <scope>NUCLEOTIDE SEQUENCE [LARGE SCALE GENOMIC DNA]</scope>
    <source>
        <tissue evidence="1">Muscle</tissue>
    </source>
</reference>
<name>A0A4Z2GNU8_9TELE</name>
<proteinExistence type="predicted"/>
<sequence length="65" mass="7013">MMTPTITRRQNDTVSSLAKRLRYSLEGPDAGIKNARTRTAAAPSEAASHLRLKEHLAGHGEQGVS</sequence>
<keyword evidence="2" id="KW-1185">Reference proteome</keyword>
<dbReference type="Proteomes" id="UP000314294">
    <property type="component" value="Unassembled WGS sequence"/>
</dbReference>
<comment type="caution">
    <text evidence="1">The sequence shown here is derived from an EMBL/GenBank/DDBJ whole genome shotgun (WGS) entry which is preliminary data.</text>
</comment>
<accession>A0A4Z2GNU8</accession>
<dbReference type="EMBL" id="SRLO01000470">
    <property type="protein sequence ID" value="TNN54961.1"/>
    <property type="molecule type" value="Genomic_DNA"/>
</dbReference>
<protein>
    <submittedName>
        <fullName evidence="1">Uncharacterized protein</fullName>
    </submittedName>
</protein>
<organism evidence="1 2">
    <name type="scientific">Liparis tanakae</name>
    <name type="common">Tanaka's snailfish</name>
    <dbReference type="NCBI Taxonomy" id="230148"/>
    <lineage>
        <taxon>Eukaryota</taxon>
        <taxon>Metazoa</taxon>
        <taxon>Chordata</taxon>
        <taxon>Craniata</taxon>
        <taxon>Vertebrata</taxon>
        <taxon>Euteleostomi</taxon>
        <taxon>Actinopterygii</taxon>
        <taxon>Neopterygii</taxon>
        <taxon>Teleostei</taxon>
        <taxon>Neoteleostei</taxon>
        <taxon>Acanthomorphata</taxon>
        <taxon>Eupercaria</taxon>
        <taxon>Perciformes</taxon>
        <taxon>Cottioidei</taxon>
        <taxon>Cottales</taxon>
        <taxon>Liparidae</taxon>
        <taxon>Liparis</taxon>
    </lineage>
</organism>
<dbReference type="AlphaFoldDB" id="A0A4Z2GNU8"/>
<gene>
    <name evidence="1" type="ORF">EYF80_034829</name>
</gene>
<evidence type="ECO:0000313" key="2">
    <source>
        <dbReference type="Proteomes" id="UP000314294"/>
    </source>
</evidence>
<evidence type="ECO:0000313" key="1">
    <source>
        <dbReference type="EMBL" id="TNN54961.1"/>
    </source>
</evidence>